<proteinExistence type="predicted"/>
<name>A0A239T0F9_9STRE</name>
<evidence type="ECO:0000313" key="4">
    <source>
        <dbReference type="Proteomes" id="UP000215185"/>
    </source>
</evidence>
<dbReference type="AlphaFoldDB" id="A0A239T0F9"/>
<feature type="compositionally biased region" description="Basic and acidic residues" evidence="1">
    <location>
        <begin position="101"/>
        <end position="112"/>
    </location>
</feature>
<dbReference type="STRING" id="1123308.GCA_000380085_01658"/>
<feature type="compositionally biased region" description="Acidic residues" evidence="1">
    <location>
        <begin position="85"/>
        <end position="95"/>
    </location>
</feature>
<dbReference type="EMBL" id="LT906439">
    <property type="protein sequence ID" value="SNU91210.1"/>
    <property type="molecule type" value="Genomic_DNA"/>
</dbReference>
<feature type="region of interest" description="Disordered" evidence="1">
    <location>
        <begin position="68"/>
        <end position="134"/>
    </location>
</feature>
<feature type="compositionally biased region" description="Basic and acidic residues" evidence="1">
    <location>
        <begin position="68"/>
        <end position="84"/>
    </location>
</feature>
<feature type="transmembrane region" description="Helical" evidence="2">
    <location>
        <begin position="12"/>
        <end position="30"/>
    </location>
</feature>
<evidence type="ECO:0000256" key="1">
    <source>
        <dbReference type="SAM" id="MobiDB-lite"/>
    </source>
</evidence>
<dbReference type="RefSeq" id="WP_018374192.1">
    <property type="nucleotide sequence ID" value="NZ_LT906439.1"/>
</dbReference>
<reference evidence="3 4" key="1">
    <citation type="submission" date="2017-06" db="EMBL/GenBank/DDBJ databases">
        <authorList>
            <consortium name="Pathogen Informatics"/>
        </authorList>
    </citation>
    <scope>NUCLEOTIDE SEQUENCE [LARGE SCALE GENOMIC DNA]</scope>
    <source>
        <strain evidence="3 4">NCTC13788</strain>
    </source>
</reference>
<evidence type="ECO:0000313" key="3">
    <source>
        <dbReference type="EMBL" id="SNU91210.1"/>
    </source>
</evidence>
<keyword evidence="2" id="KW-0472">Membrane</keyword>
<keyword evidence="4" id="KW-1185">Reference proteome</keyword>
<protein>
    <submittedName>
        <fullName evidence="3">Late competence protein ComGG</fullName>
    </submittedName>
</protein>
<dbReference type="KEGG" id="smen:SAMEA4412692_2215"/>
<gene>
    <name evidence="3" type="primary">comGG</name>
    <name evidence="3" type="ORF">SAMEA4412692_02215</name>
</gene>
<evidence type="ECO:0000256" key="2">
    <source>
        <dbReference type="SAM" id="Phobius"/>
    </source>
</evidence>
<sequence>MPWKRNVKAGLMLYALLMLTLFSLLLQFYLNRQVTLAQTNQANAHSLTAYAMAQWTRDKVTKGLEKERTEKMAENPKEVAKESEQENEGQIENEELINSTDQKDSQPTESRNDTNSPNHETVDKQPSKNKASEGQITFDKGIANYHMKKAQLNVTVWLSGGQEFSYTFPINGEKP</sequence>
<organism evidence="3 4">
    <name type="scientific">Streptococcus merionis</name>
    <dbReference type="NCBI Taxonomy" id="400065"/>
    <lineage>
        <taxon>Bacteria</taxon>
        <taxon>Bacillati</taxon>
        <taxon>Bacillota</taxon>
        <taxon>Bacilli</taxon>
        <taxon>Lactobacillales</taxon>
        <taxon>Streptococcaceae</taxon>
        <taxon>Streptococcus</taxon>
    </lineage>
</organism>
<dbReference type="InterPro" id="IPR047665">
    <property type="entry name" value="ComGG_streptococcus-type"/>
</dbReference>
<dbReference type="Proteomes" id="UP000215185">
    <property type="component" value="Chromosome 1"/>
</dbReference>
<accession>A0A239T0F9</accession>
<dbReference type="NCBIfam" id="NF041014">
    <property type="entry name" value="pilin_ComGG_2"/>
    <property type="match status" value="1"/>
</dbReference>
<keyword evidence="2" id="KW-1133">Transmembrane helix</keyword>
<keyword evidence="2" id="KW-0812">Transmembrane</keyword>